<dbReference type="EMBL" id="CM037621">
    <property type="protein sequence ID" value="KAH8002014.1"/>
    <property type="molecule type" value="Genomic_DNA"/>
</dbReference>
<protein>
    <submittedName>
        <fullName evidence="1">Uncharacterized protein</fullName>
    </submittedName>
</protein>
<evidence type="ECO:0000313" key="2">
    <source>
        <dbReference type="Proteomes" id="UP000827872"/>
    </source>
</evidence>
<dbReference type="Proteomes" id="UP000827872">
    <property type="component" value="Linkage Group LG08"/>
</dbReference>
<gene>
    <name evidence="1" type="ORF">K3G42_019685</name>
</gene>
<evidence type="ECO:0000313" key="1">
    <source>
        <dbReference type="EMBL" id="KAH8002014.1"/>
    </source>
</evidence>
<name>A0ACB8FA05_9SAUR</name>
<sequence length="730" mass="81673">MVRNQCITDFFQPAPKQDHAVLCSPGKKNEKVGLPVSRANHPRRNVYSPKRNRRKKFPLPPPDRSPIMDAFFKGAKMEKKGNSNDGGASITMRATYPKVVVRKLFISESSPDSSFRDDVCLRDLEKSEKCPLPTRTPLVENSRECKMEYMDLDIISSGLNKWASASENDILRKESHISWCQKAGCFKTLQSSPASASHPSSLETPDSSKQVKKEKRTLFKQQTSGSVKKSLATNVSQQDAMDSLRKRSCSASWESSTDDSSTLQASKVALSSGQFLHETIRKSQSCPSVCAVSRTSSEISKHKEHPGKRKKISLNNDLKISQKLVGHSLDTHNFSGLPGKHNSENEKYRRSFSGGVELEDRNPSDDVLPLSMEYLDLCEENGNCDQLDCIINKNDHIRTSDASESQAVPFNSYLEELLPLCQEQKGVFDFPSISCNSFSKVEAEKTPKDISSTVSSSIDCNDVTIPPPPRGLNEMNSDDSNLELRVLNRKSWNLSDSEDDNYDCGLDSSDDEILLSFEEILAQSAKPTKNPEPTNDDDGTQDITVSIMTSLSGVSELLLPSSTFLLQLSKLPIETQVSYVSRLEHLLKEKEEFRRVDELEKQLQEVKQQVERESPSKELSDDGELTAEHRAFIERFLVIDAIPDQHPGENIFQMAHAGKIFSQHNLDLRNAGFCPRNPIEKYLVGSGITQQLFVINEGLLMPAYHSSLCPVPILKWMFQAVTIIIMLQFG</sequence>
<accession>A0ACB8FA05</accession>
<organism evidence="1 2">
    <name type="scientific">Sphaerodactylus townsendi</name>
    <dbReference type="NCBI Taxonomy" id="933632"/>
    <lineage>
        <taxon>Eukaryota</taxon>
        <taxon>Metazoa</taxon>
        <taxon>Chordata</taxon>
        <taxon>Craniata</taxon>
        <taxon>Vertebrata</taxon>
        <taxon>Euteleostomi</taxon>
        <taxon>Lepidosauria</taxon>
        <taxon>Squamata</taxon>
        <taxon>Bifurcata</taxon>
        <taxon>Gekkota</taxon>
        <taxon>Sphaerodactylidae</taxon>
        <taxon>Sphaerodactylus</taxon>
    </lineage>
</organism>
<proteinExistence type="predicted"/>
<comment type="caution">
    <text evidence="1">The sequence shown here is derived from an EMBL/GenBank/DDBJ whole genome shotgun (WGS) entry which is preliminary data.</text>
</comment>
<keyword evidence="2" id="KW-1185">Reference proteome</keyword>
<reference evidence="1" key="1">
    <citation type="submission" date="2021-08" db="EMBL/GenBank/DDBJ databases">
        <title>The first chromosome-level gecko genome reveals the dynamic sex chromosomes of Neotropical dwarf geckos (Sphaerodactylidae: Sphaerodactylus).</title>
        <authorList>
            <person name="Pinto B.J."/>
            <person name="Keating S.E."/>
            <person name="Gamble T."/>
        </authorList>
    </citation>
    <scope>NUCLEOTIDE SEQUENCE</scope>
    <source>
        <strain evidence="1">TG3544</strain>
    </source>
</reference>